<feature type="compositionally biased region" description="Basic and acidic residues" evidence="1">
    <location>
        <begin position="59"/>
        <end position="68"/>
    </location>
</feature>
<feature type="region of interest" description="Disordered" evidence="1">
    <location>
        <begin position="169"/>
        <end position="194"/>
    </location>
</feature>
<accession>A0A448ZGY5</accession>
<organism evidence="2 3">
    <name type="scientific">Pseudo-nitzschia multistriata</name>
    <dbReference type="NCBI Taxonomy" id="183589"/>
    <lineage>
        <taxon>Eukaryota</taxon>
        <taxon>Sar</taxon>
        <taxon>Stramenopiles</taxon>
        <taxon>Ochrophyta</taxon>
        <taxon>Bacillariophyta</taxon>
        <taxon>Bacillariophyceae</taxon>
        <taxon>Bacillariophycidae</taxon>
        <taxon>Bacillariales</taxon>
        <taxon>Bacillariaceae</taxon>
        <taxon>Pseudo-nitzschia</taxon>
    </lineage>
</organism>
<protein>
    <submittedName>
        <fullName evidence="2">Uncharacterized protein</fullName>
    </submittedName>
</protein>
<feature type="region of interest" description="Disordered" evidence="1">
    <location>
        <begin position="231"/>
        <end position="266"/>
    </location>
</feature>
<feature type="compositionally biased region" description="Low complexity" evidence="1">
    <location>
        <begin position="104"/>
        <end position="127"/>
    </location>
</feature>
<feature type="compositionally biased region" description="Basic and acidic residues" evidence="1">
    <location>
        <begin position="140"/>
        <end position="150"/>
    </location>
</feature>
<gene>
    <name evidence="2" type="ORF">PSNMU_V1.4_AUG-EV-PASAV3_0082190</name>
</gene>
<sequence length="544" mass="61196">MVEVSLVEGANAVQKQKSCWFPFKNHMKNRKSITAGPGPGPKMVANNWDVDGLDISDNKNRYNTEHNKSQRFHRNNAKTKGSSVSTGTITDTSFQSEESPGGTRSYNSSHDSSSRSKASSSRNTSANFSYQSNSNSILENSHHRNEHGDELELEDPYFLDEDFDDDGSIVANDRYANPKKKQQSTEQRLGDALPVPDMDLDLATLETNCSTKEFWVDEMVEGGAFSCLQEREKVSNSNDTKLNESEDSGASTTNGYPDLSRDSEESIGTITHPLGRIMRFVSQDPEDSNDGAPLRRVLCSAISLRNGHNPMLCRNREETRRQDEQNPTTTKVWKENQIGTIVNHHDEEAPNFFVEVEARREHLDGVRELEEIQAENDEFEEDIAIARTASLVDEDSAFMESSNGGMNRNNVLKHAFLPPLGQSDNSETFSLSSKKLVKNIISGAKATNNESKNLQSMDSSVSFDNGNIASRLPIMNSDQGNRDFQREKMDRQDKLMSEMVTDRVLAMQVDNGIISDSILRDKDEFMITQTECKLRDDRRHLYLY</sequence>
<proteinExistence type="predicted"/>
<evidence type="ECO:0000313" key="2">
    <source>
        <dbReference type="EMBL" id="VEU41307.1"/>
    </source>
</evidence>
<keyword evidence="3" id="KW-1185">Reference proteome</keyword>
<dbReference type="AlphaFoldDB" id="A0A448ZGY5"/>
<feature type="compositionally biased region" description="Polar residues" evidence="1">
    <location>
        <begin position="128"/>
        <end position="139"/>
    </location>
</feature>
<dbReference type="Proteomes" id="UP000291116">
    <property type="component" value="Unassembled WGS sequence"/>
</dbReference>
<evidence type="ECO:0000256" key="1">
    <source>
        <dbReference type="SAM" id="MobiDB-lite"/>
    </source>
</evidence>
<feature type="compositionally biased region" description="Polar residues" evidence="1">
    <location>
        <begin position="78"/>
        <end position="98"/>
    </location>
</feature>
<name>A0A448ZGY5_9STRA</name>
<feature type="region of interest" description="Disordered" evidence="1">
    <location>
        <begin position="59"/>
        <end position="150"/>
    </location>
</feature>
<dbReference type="EMBL" id="CAACVS010000342">
    <property type="protein sequence ID" value="VEU41307.1"/>
    <property type="molecule type" value="Genomic_DNA"/>
</dbReference>
<reference evidence="2 3" key="1">
    <citation type="submission" date="2019-01" db="EMBL/GenBank/DDBJ databases">
        <authorList>
            <person name="Ferrante I. M."/>
        </authorList>
    </citation>
    <scope>NUCLEOTIDE SEQUENCE [LARGE SCALE GENOMIC DNA]</scope>
    <source>
        <strain evidence="2 3">B856</strain>
    </source>
</reference>
<evidence type="ECO:0000313" key="3">
    <source>
        <dbReference type="Proteomes" id="UP000291116"/>
    </source>
</evidence>
<dbReference type="OrthoDB" id="57286at2759"/>